<evidence type="ECO:0000256" key="2">
    <source>
        <dbReference type="ARBA" id="ARBA00022840"/>
    </source>
</evidence>
<dbReference type="GO" id="GO:0005524">
    <property type="term" value="F:ATP binding"/>
    <property type="evidence" value="ECO:0007669"/>
    <property type="project" value="UniProtKB-KW"/>
</dbReference>
<name>A0A1Q8QA27_9BACI</name>
<dbReference type="OrthoDB" id="9794577at2"/>
<keyword evidence="2" id="KW-0067">ATP-binding</keyword>
<dbReference type="Gene3D" id="3.40.50.300">
    <property type="entry name" value="P-loop containing nucleotide triphosphate hydrolases"/>
    <property type="match status" value="1"/>
</dbReference>
<dbReference type="GO" id="GO:0016887">
    <property type="term" value="F:ATP hydrolysis activity"/>
    <property type="evidence" value="ECO:0007669"/>
    <property type="project" value="TreeGrafter"/>
</dbReference>
<organism evidence="3 4">
    <name type="scientific">Domibacillus antri</name>
    <dbReference type="NCBI Taxonomy" id="1714264"/>
    <lineage>
        <taxon>Bacteria</taxon>
        <taxon>Bacillati</taxon>
        <taxon>Bacillota</taxon>
        <taxon>Bacilli</taxon>
        <taxon>Bacillales</taxon>
        <taxon>Bacillaceae</taxon>
        <taxon>Domibacillus</taxon>
    </lineage>
</organism>
<evidence type="ECO:0008006" key="5">
    <source>
        <dbReference type="Google" id="ProtNLM"/>
    </source>
</evidence>
<dbReference type="InterPro" id="IPR027417">
    <property type="entry name" value="P-loop_NTPase"/>
</dbReference>
<dbReference type="EMBL" id="MSDU01000003">
    <property type="protein sequence ID" value="OLN24125.1"/>
    <property type="molecule type" value="Genomic_DNA"/>
</dbReference>
<sequence length="866" mass="100114">MTVCYSWQDVEAVFQQGYKEKWSDIWKSVTVYQDEVFIRVDADHLDEAESLSLPHLKELFGGGFRDQRILLHYGGKHLPVYFEEAESDSAAPRYIPVFKQLKKAAIKREPLSGKPVIAFHSYKGGVGRTLSLLAFVRAVKKKGSYKKLLIIDGDTEAPGLSWLMQKEYSFDFSFYDTLSLLHEHTDWRSGVLSFVKEKISQVPVKIPIDDVLTEHYFLPAYREDYQLLSPPVTPEQVVRGRGKEWVLTDFLSALGEELGVDAVIVDLRAGISEYSAPFLLDPAVRDIFITSTSLQSVEGTKKILNFKDNKRVLHKEKNQFHFSPIIGVSMVPEDILEREKWRLYQEFGQYFDESKDELFNIRFMKFAQELIHLDYLDSIDRKLSGTSMEKEWISIVEDYFSRESDQAALTMEERESFLSRLYSLGDQMEFAEKSDVQSFMKTSALKQLMAKYQFDVPKAVVLGTKGSGKTFNYIQLIQARTWEKFSTHDHDQETIIVPVMYSSSLEDKALEKIRSQLSFINDRLQTNLTIQDLIEFTNEIKEESARGTFSEVAWQQFWEQQMIRLLGASSLQELNQFLQKKQKRILFIMDGFENVFQDIVEDHAASIKAIRGICEGLMNEWRSDPETNVGLVVFARTDFVQKAIKQNFAQFRSLYKSFELRWTHTEALKLVLWMARQCDERNYSSPVELDDMGKMMIEEVLYPLWGRKLGKEQSREAKTAEWVLYVLADFHGRLQARDIIRFLKYAAFHSQGQTAFLDRMLVPKAIRKAVASCSEGKIEELKMEDAVLSTIFDKMKDMNPDDKTIPFEVEDLQLSSGEVEFLVSNGFLVYDEEGCYLPEIVSKGLGFKPSRKGRTKVLQFTRSKEL</sequence>
<protein>
    <recommendedName>
        <fullName evidence="5">AAA domain-containing protein</fullName>
    </recommendedName>
</protein>
<accession>A0A1Q8QA27</accession>
<keyword evidence="4" id="KW-1185">Reference proteome</keyword>
<reference evidence="3 4" key="1">
    <citation type="submission" date="2016-12" db="EMBL/GenBank/DDBJ databases">
        <title>Domibacillus antri genome sequencing.</title>
        <authorList>
            <person name="Verma A."/>
            <person name="Krishnamurthi S."/>
        </authorList>
    </citation>
    <scope>NUCLEOTIDE SEQUENCE [LARGE SCALE GENOMIC DNA]</scope>
    <source>
        <strain evidence="3 4">XD80</strain>
    </source>
</reference>
<evidence type="ECO:0000313" key="4">
    <source>
        <dbReference type="Proteomes" id="UP000185568"/>
    </source>
</evidence>
<dbReference type="STRING" id="1714264.BTO30_01555"/>
<keyword evidence="1" id="KW-0547">Nucleotide-binding</keyword>
<dbReference type="GO" id="GO:0009898">
    <property type="term" value="C:cytoplasmic side of plasma membrane"/>
    <property type="evidence" value="ECO:0007669"/>
    <property type="project" value="TreeGrafter"/>
</dbReference>
<dbReference type="PANTHER" id="PTHR43384">
    <property type="entry name" value="SEPTUM SITE-DETERMINING PROTEIN MIND HOMOLOG, CHLOROPLASTIC-RELATED"/>
    <property type="match status" value="1"/>
</dbReference>
<proteinExistence type="predicted"/>
<dbReference type="Proteomes" id="UP000185568">
    <property type="component" value="Unassembled WGS sequence"/>
</dbReference>
<dbReference type="NCBIfam" id="NF047398">
    <property type="entry name" value="AAA_KGGVGR"/>
    <property type="match status" value="1"/>
</dbReference>
<dbReference type="AlphaFoldDB" id="A0A1Q8QA27"/>
<dbReference type="GO" id="GO:0051782">
    <property type="term" value="P:negative regulation of cell division"/>
    <property type="evidence" value="ECO:0007669"/>
    <property type="project" value="TreeGrafter"/>
</dbReference>
<gene>
    <name evidence="3" type="ORF">BTO30_01555</name>
</gene>
<dbReference type="SUPFAM" id="SSF52540">
    <property type="entry name" value="P-loop containing nucleoside triphosphate hydrolases"/>
    <property type="match status" value="1"/>
</dbReference>
<dbReference type="PANTHER" id="PTHR43384:SF6">
    <property type="entry name" value="SEPTUM SITE-DETERMINING PROTEIN MIND HOMOLOG, CHLOROPLASTIC"/>
    <property type="match status" value="1"/>
</dbReference>
<comment type="caution">
    <text evidence="3">The sequence shown here is derived from an EMBL/GenBank/DDBJ whole genome shotgun (WGS) entry which is preliminary data.</text>
</comment>
<evidence type="ECO:0000256" key="1">
    <source>
        <dbReference type="ARBA" id="ARBA00022741"/>
    </source>
</evidence>
<dbReference type="GO" id="GO:0005829">
    <property type="term" value="C:cytosol"/>
    <property type="evidence" value="ECO:0007669"/>
    <property type="project" value="TreeGrafter"/>
</dbReference>
<dbReference type="RefSeq" id="WP_075396944.1">
    <property type="nucleotide sequence ID" value="NZ_MSDU01000003.1"/>
</dbReference>
<dbReference type="InterPro" id="IPR050625">
    <property type="entry name" value="ParA/MinD_ATPase"/>
</dbReference>
<evidence type="ECO:0000313" key="3">
    <source>
        <dbReference type="EMBL" id="OLN24125.1"/>
    </source>
</evidence>